<dbReference type="Proteomes" id="UP000076761">
    <property type="component" value="Unassembled WGS sequence"/>
</dbReference>
<dbReference type="AlphaFoldDB" id="A0A165UFR5"/>
<sequence length="586" mass="65716">MSAATRPKFHYYSTLNLPPSASDHEIRERYRALSIVFHPDKQHDEQSKDIASKTFLEIQKAYEVLSDPFLRAVYDVLGEEGLSVEWSDSWKSRPIEQVRTDLKRGWIDSEQMESDSLAQVRGTVTCGIDATTLFDDDPEYYSPQLHHRLMERLSFLRTTNFATKYSLKKQINEKTRIILTTNVSPISGLRTSYKISGTVRHQFSPRLTVVSTLSPLRTPAIDIRSTYQTDRDSISVTTSLLLNRLFVFIPPLYPPFRVTIARSLSKKRPLQGVINFSTGVSPSFSVDIVSPSFFDWRPTPVLAEESDHGDVKPATLSSGSPFSLGTAYRSVGFAIDGIMTRLKSEVGINFEELALQLKMAAQLGITGLTGLVGGVWTSSTGSEVAAFVQLSMNGVHLRLEFLYMGQRLVVPVFLAPEYDPTLALCSAAVPSTAFALGYYFVLRPKRIQQRRQLIRQARREVEDSVVRRENDAVQFMLKDAASRHLQTEAKINGLIITEAIYGVEEVDEESKDLSIDVTIPLQALTQNSQLYIPNRGSKASLQGFFDPCPLLPKVLRIRYTFGGRMHYAEIPDGVPVAIPLEDHLVE</sequence>
<accession>A0A165UFR5</accession>
<keyword evidence="1" id="KW-0143">Chaperone</keyword>
<keyword evidence="2" id="KW-0472">Membrane</keyword>
<gene>
    <name evidence="4" type="ORF">NEOLEDRAFT_1130050</name>
</gene>
<dbReference type="Pfam" id="PF22774">
    <property type="entry name" value="DNAJC11_beta-barrel"/>
    <property type="match status" value="1"/>
</dbReference>
<feature type="transmembrane region" description="Helical" evidence="2">
    <location>
        <begin position="421"/>
        <end position="442"/>
    </location>
</feature>
<keyword evidence="2" id="KW-1133">Transmembrane helix</keyword>
<dbReference type="Gene3D" id="1.10.287.110">
    <property type="entry name" value="DnaJ domain"/>
    <property type="match status" value="1"/>
</dbReference>
<keyword evidence="5" id="KW-1185">Reference proteome</keyword>
<dbReference type="SMART" id="SM00271">
    <property type="entry name" value="DnaJ"/>
    <property type="match status" value="1"/>
</dbReference>
<dbReference type="CDD" id="cd06257">
    <property type="entry name" value="DnaJ"/>
    <property type="match status" value="1"/>
</dbReference>
<evidence type="ECO:0000259" key="3">
    <source>
        <dbReference type="PROSITE" id="PS50076"/>
    </source>
</evidence>
<dbReference type="InterPro" id="IPR052243">
    <property type="entry name" value="Mito_inner_membrane_organizer"/>
</dbReference>
<keyword evidence="2" id="KW-0812">Transmembrane</keyword>
<evidence type="ECO:0000313" key="5">
    <source>
        <dbReference type="Proteomes" id="UP000076761"/>
    </source>
</evidence>
<dbReference type="GO" id="GO:0005739">
    <property type="term" value="C:mitochondrion"/>
    <property type="evidence" value="ECO:0007669"/>
    <property type="project" value="GOC"/>
</dbReference>
<proteinExistence type="predicted"/>
<evidence type="ECO:0000256" key="1">
    <source>
        <dbReference type="ARBA" id="ARBA00023186"/>
    </source>
</evidence>
<dbReference type="FunCoup" id="A0A165UFR5">
    <property type="interactions" value="288"/>
</dbReference>
<feature type="domain" description="J" evidence="3">
    <location>
        <begin position="10"/>
        <end position="78"/>
    </location>
</feature>
<dbReference type="EMBL" id="KV425559">
    <property type="protein sequence ID" value="KZT28084.1"/>
    <property type="molecule type" value="Genomic_DNA"/>
</dbReference>
<dbReference type="PRINTS" id="PR00625">
    <property type="entry name" value="JDOMAIN"/>
</dbReference>
<dbReference type="InterPro" id="IPR055225">
    <property type="entry name" value="DNAJC11-like_beta-barrel"/>
</dbReference>
<reference evidence="4 5" key="1">
    <citation type="journal article" date="2016" name="Mol. Biol. Evol.">
        <title>Comparative Genomics of Early-Diverging Mushroom-Forming Fungi Provides Insights into the Origins of Lignocellulose Decay Capabilities.</title>
        <authorList>
            <person name="Nagy L.G."/>
            <person name="Riley R."/>
            <person name="Tritt A."/>
            <person name="Adam C."/>
            <person name="Daum C."/>
            <person name="Floudas D."/>
            <person name="Sun H."/>
            <person name="Yadav J.S."/>
            <person name="Pangilinan J."/>
            <person name="Larsson K.H."/>
            <person name="Matsuura K."/>
            <person name="Barry K."/>
            <person name="Labutti K."/>
            <person name="Kuo R."/>
            <person name="Ohm R.A."/>
            <person name="Bhattacharya S.S."/>
            <person name="Shirouzu T."/>
            <person name="Yoshinaga Y."/>
            <person name="Martin F.M."/>
            <person name="Grigoriev I.V."/>
            <person name="Hibbett D.S."/>
        </authorList>
    </citation>
    <scope>NUCLEOTIDE SEQUENCE [LARGE SCALE GENOMIC DNA]</scope>
    <source>
        <strain evidence="4 5">HHB14362 ss-1</strain>
    </source>
</reference>
<dbReference type="PROSITE" id="PS50076">
    <property type="entry name" value="DNAJ_2"/>
    <property type="match status" value="1"/>
</dbReference>
<dbReference type="Pfam" id="PF00226">
    <property type="entry name" value="DnaJ"/>
    <property type="match status" value="1"/>
</dbReference>
<dbReference type="OrthoDB" id="10250354at2759"/>
<dbReference type="STRING" id="1314782.A0A165UFR5"/>
<dbReference type="InParanoid" id="A0A165UFR5"/>
<dbReference type="PANTHER" id="PTHR44157">
    <property type="entry name" value="DNAJ HOMOLOG SUBFAMILY C MEMBER 11"/>
    <property type="match status" value="1"/>
</dbReference>
<protein>
    <submittedName>
        <fullName evidence="4">DnaJ-domain-containing protein</fullName>
    </submittedName>
</protein>
<evidence type="ECO:0000313" key="4">
    <source>
        <dbReference type="EMBL" id="KZT28084.1"/>
    </source>
</evidence>
<dbReference type="InterPro" id="IPR001623">
    <property type="entry name" value="DnaJ_domain"/>
</dbReference>
<dbReference type="GO" id="GO:0042407">
    <property type="term" value="P:cristae formation"/>
    <property type="evidence" value="ECO:0007669"/>
    <property type="project" value="TreeGrafter"/>
</dbReference>
<dbReference type="PANTHER" id="PTHR44157:SF1">
    <property type="entry name" value="DNAJ HOMOLOG SUBFAMILY C MEMBER 11"/>
    <property type="match status" value="1"/>
</dbReference>
<dbReference type="SUPFAM" id="SSF46565">
    <property type="entry name" value="Chaperone J-domain"/>
    <property type="match status" value="1"/>
</dbReference>
<name>A0A165UFR5_9AGAM</name>
<organism evidence="4 5">
    <name type="scientific">Neolentinus lepideus HHB14362 ss-1</name>
    <dbReference type="NCBI Taxonomy" id="1314782"/>
    <lineage>
        <taxon>Eukaryota</taxon>
        <taxon>Fungi</taxon>
        <taxon>Dikarya</taxon>
        <taxon>Basidiomycota</taxon>
        <taxon>Agaricomycotina</taxon>
        <taxon>Agaricomycetes</taxon>
        <taxon>Gloeophyllales</taxon>
        <taxon>Gloeophyllaceae</taxon>
        <taxon>Neolentinus</taxon>
    </lineage>
</organism>
<dbReference type="InterPro" id="IPR024586">
    <property type="entry name" value="DnaJ-like_C11_C"/>
</dbReference>
<dbReference type="Pfam" id="PF11875">
    <property type="entry name" value="DnaJ-like_C11_C"/>
    <property type="match status" value="1"/>
</dbReference>
<dbReference type="InterPro" id="IPR036869">
    <property type="entry name" value="J_dom_sf"/>
</dbReference>
<evidence type="ECO:0000256" key="2">
    <source>
        <dbReference type="SAM" id="Phobius"/>
    </source>
</evidence>